<evidence type="ECO:0000259" key="5">
    <source>
        <dbReference type="Pfam" id="PF05916"/>
    </source>
</evidence>
<evidence type="ECO:0000256" key="3">
    <source>
        <dbReference type="ARBA" id="ARBA00022705"/>
    </source>
</evidence>
<dbReference type="PaxDb" id="2903-EOD22890"/>
<dbReference type="CDD" id="cd21696">
    <property type="entry name" value="GINS_B_Psf1"/>
    <property type="match status" value="1"/>
</dbReference>
<feature type="domain" description="DNA replication complex GINS protein PSF1 C-terminal" evidence="6">
    <location>
        <begin position="141"/>
        <end position="190"/>
    </location>
</feature>
<dbReference type="HOGENOM" id="CLU_079191_1_0_1"/>
<dbReference type="CDD" id="cd11710">
    <property type="entry name" value="GINS_A_psf1"/>
    <property type="match status" value="1"/>
</dbReference>
<dbReference type="eggNOG" id="KOG3303">
    <property type="taxonomic scope" value="Eukaryota"/>
</dbReference>
<comment type="subcellular location">
    <subcellularLocation>
        <location evidence="1">Nucleus</location>
    </subcellularLocation>
</comment>
<proteinExistence type="inferred from homology"/>
<dbReference type="EnsemblProtists" id="EOD22890">
    <property type="protein sequence ID" value="EOD22890"/>
    <property type="gene ID" value="EMIHUDRAFT_461169"/>
</dbReference>
<feature type="domain" description="GINS subunit" evidence="5">
    <location>
        <begin position="66"/>
        <end position="124"/>
    </location>
</feature>
<dbReference type="GeneID" id="17268437"/>
<evidence type="ECO:0000313" key="8">
    <source>
        <dbReference type="Proteomes" id="UP000013827"/>
    </source>
</evidence>
<evidence type="ECO:0000256" key="4">
    <source>
        <dbReference type="ARBA" id="ARBA00023242"/>
    </source>
</evidence>
<dbReference type="InterPro" id="IPR036224">
    <property type="entry name" value="GINS_bundle-like_dom_sf"/>
</dbReference>
<dbReference type="AlphaFoldDB" id="A0A0D3JHA5"/>
<evidence type="ECO:0000256" key="1">
    <source>
        <dbReference type="ARBA" id="ARBA00004123"/>
    </source>
</evidence>
<dbReference type="Pfam" id="PF05916">
    <property type="entry name" value="Sld5"/>
    <property type="match status" value="1"/>
</dbReference>
<name>A0A0D3JHA5_EMIH1</name>
<dbReference type="PANTHER" id="PTHR12914:SF2">
    <property type="entry name" value="DNA REPLICATION COMPLEX GINS PROTEIN PSF1"/>
    <property type="match status" value="1"/>
</dbReference>
<reference evidence="8" key="1">
    <citation type="journal article" date="2013" name="Nature">
        <title>Pan genome of the phytoplankton Emiliania underpins its global distribution.</title>
        <authorList>
            <person name="Read B.A."/>
            <person name="Kegel J."/>
            <person name="Klute M.J."/>
            <person name="Kuo A."/>
            <person name="Lefebvre S.C."/>
            <person name="Maumus F."/>
            <person name="Mayer C."/>
            <person name="Miller J."/>
            <person name="Monier A."/>
            <person name="Salamov A."/>
            <person name="Young J."/>
            <person name="Aguilar M."/>
            <person name="Claverie J.M."/>
            <person name="Frickenhaus S."/>
            <person name="Gonzalez K."/>
            <person name="Herman E.K."/>
            <person name="Lin Y.C."/>
            <person name="Napier J."/>
            <person name="Ogata H."/>
            <person name="Sarno A.F."/>
            <person name="Shmutz J."/>
            <person name="Schroeder D."/>
            <person name="de Vargas C."/>
            <person name="Verret F."/>
            <person name="von Dassow P."/>
            <person name="Valentin K."/>
            <person name="Van de Peer Y."/>
            <person name="Wheeler G."/>
            <person name="Dacks J.B."/>
            <person name="Delwiche C.F."/>
            <person name="Dyhrman S.T."/>
            <person name="Glockner G."/>
            <person name="John U."/>
            <person name="Richards T."/>
            <person name="Worden A.Z."/>
            <person name="Zhang X."/>
            <person name="Grigoriev I.V."/>
            <person name="Allen A.E."/>
            <person name="Bidle K."/>
            <person name="Borodovsky M."/>
            <person name="Bowler C."/>
            <person name="Brownlee C."/>
            <person name="Cock J.M."/>
            <person name="Elias M."/>
            <person name="Gladyshev V.N."/>
            <person name="Groth M."/>
            <person name="Guda C."/>
            <person name="Hadaegh A."/>
            <person name="Iglesias-Rodriguez M.D."/>
            <person name="Jenkins J."/>
            <person name="Jones B.M."/>
            <person name="Lawson T."/>
            <person name="Leese F."/>
            <person name="Lindquist E."/>
            <person name="Lobanov A."/>
            <person name="Lomsadze A."/>
            <person name="Malik S.B."/>
            <person name="Marsh M.E."/>
            <person name="Mackinder L."/>
            <person name="Mock T."/>
            <person name="Mueller-Roeber B."/>
            <person name="Pagarete A."/>
            <person name="Parker M."/>
            <person name="Probert I."/>
            <person name="Quesneville H."/>
            <person name="Raines C."/>
            <person name="Rensing S.A."/>
            <person name="Riano-Pachon D.M."/>
            <person name="Richier S."/>
            <person name="Rokitta S."/>
            <person name="Shiraiwa Y."/>
            <person name="Soanes D.M."/>
            <person name="van der Giezen M."/>
            <person name="Wahlund T.M."/>
            <person name="Williams B."/>
            <person name="Wilson W."/>
            <person name="Wolfe G."/>
            <person name="Wurch L.L."/>
        </authorList>
    </citation>
    <scope>NUCLEOTIDE SEQUENCE</scope>
</reference>
<evidence type="ECO:0000259" key="6">
    <source>
        <dbReference type="Pfam" id="PF24997"/>
    </source>
</evidence>
<keyword evidence="3" id="KW-0235">DNA replication</keyword>
<dbReference type="InterPro" id="IPR005339">
    <property type="entry name" value="GINS_Psf1"/>
</dbReference>
<dbReference type="GO" id="GO:1902983">
    <property type="term" value="P:DNA strand elongation involved in mitotic DNA replication"/>
    <property type="evidence" value="ECO:0007669"/>
    <property type="project" value="TreeGrafter"/>
</dbReference>
<dbReference type="STRING" id="2903.R1E830"/>
<sequence length="192" mass="22118">MDQYTKEVVELLQDVEKAAFVPPSQPEKVEAVVSKMTALYKRANDLQEADGYDGSPSAVMGPRVCMLTLARLQRCLLAYLRCRMERIEQVRWDLAGAMDDASKAHLSRHELRYSERFNELLAEFQMAYDLDLTRDYQPPEDLYVRVNVLQDIGQFIGPESGQPLELKRGDHTLLRRGDIEHLIRQGLLEHSR</sequence>
<organism evidence="7 8">
    <name type="scientific">Emiliania huxleyi (strain CCMP1516)</name>
    <dbReference type="NCBI Taxonomy" id="280463"/>
    <lineage>
        <taxon>Eukaryota</taxon>
        <taxon>Haptista</taxon>
        <taxon>Haptophyta</taxon>
        <taxon>Prymnesiophyceae</taxon>
        <taxon>Isochrysidales</taxon>
        <taxon>Noelaerhabdaceae</taxon>
        <taxon>Emiliania</taxon>
    </lineage>
</organism>
<reference evidence="7" key="2">
    <citation type="submission" date="2024-10" db="UniProtKB">
        <authorList>
            <consortium name="EnsemblProtists"/>
        </authorList>
    </citation>
    <scope>IDENTIFICATION</scope>
</reference>
<evidence type="ECO:0000313" key="7">
    <source>
        <dbReference type="EnsemblProtists" id="EOD22890"/>
    </source>
</evidence>
<dbReference type="Gene3D" id="1.20.58.1030">
    <property type="match status" value="1"/>
</dbReference>
<dbReference type="OMA" id="NEQRFAT"/>
<comment type="similarity">
    <text evidence="2">Belongs to the GINS1/PSF1 family.</text>
</comment>
<dbReference type="GO" id="GO:0000811">
    <property type="term" value="C:GINS complex"/>
    <property type="evidence" value="ECO:0007669"/>
    <property type="project" value="InterPro"/>
</dbReference>
<dbReference type="Pfam" id="PF24997">
    <property type="entry name" value="PSF1_C"/>
    <property type="match status" value="1"/>
</dbReference>
<accession>A0A0D3JHA5</accession>
<keyword evidence="8" id="KW-1185">Reference proteome</keyword>
<dbReference type="Proteomes" id="UP000013827">
    <property type="component" value="Unassembled WGS sequence"/>
</dbReference>
<dbReference type="InterPro" id="IPR021151">
    <property type="entry name" value="GINS_A"/>
</dbReference>
<keyword evidence="4" id="KW-0539">Nucleus</keyword>
<dbReference type="PANTHER" id="PTHR12914">
    <property type="entry name" value="PARTNER OF SLD5"/>
    <property type="match status" value="1"/>
</dbReference>
<dbReference type="RefSeq" id="XP_005775319.1">
    <property type="nucleotide sequence ID" value="XM_005775262.1"/>
</dbReference>
<evidence type="ECO:0000256" key="2">
    <source>
        <dbReference type="ARBA" id="ARBA00006677"/>
    </source>
</evidence>
<dbReference type="SUPFAM" id="SSF158573">
    <property type="entry name" value="GINS helical bundle-like"/>
    <property type="match status" value="1"/>
</dbReference>
<evidence type="ECO:0008006" key="9">
    <source>
        <dbReference type="Google" id="ProtNLM"/>
    </source>
</evidence>
<dbReference type="KEGG" id="ehx:EMIHUDRAFT_461169"/>
<protein>
    <recommendedName>
        <fullName evidence="9">GINS subunit domain-containing protein</fullName>
    </recommendedName>
</protein>
<dbReference type="InterPro" id="IPR056783">
    <property type="entry name" value="PSF1_C"/>
</dbReference>